<name>A0A160TN56_9ZZZZ</name>
<dbReference type="AlphaFoldDB" id="A0A160TN56"/>
<dbReference type="EMBL" id="CZQE01000388">
    <property type="protein sequence ID" value="CUS46715.1"/>
    <property type="molecule type" value="Genomic_DNA"/>
</dbReference>
<evidence type="ECO:0000313" key="1">
    <source>
        <dbReference type="EMBL" id="CUS46715.1"/>
    </source>
</evidence>
<sequence>MKFVSAICATALALAGTAAPASAATYSPTSGTFVFQGSVVVKKGLTLNCTLKLTVNVTSSTTATVTPALGTPSNILCPTVTFSGTPYTVTSDGTTVTISGVVVNTITPGGCSGTISGTWGGNSATPRFISVNASLPGGGTSDPCTIVGTLNQVSGSALSIFP</sequence>
<reference evidence="1" key="1">
    <citation type="submission" date="2015-10" db="EMBL/GenBank/DDBJ databases">
        <authorList>
            <person name="Gilbert D.G."/>
        </authorList>
    </citation>
    <scope>NUCLEOTIDE SEQUENCE</scope>
</reference>
<gene>
    <name evidence="1" type="ORF">MGWOODY_Smn2828</name>
</gene>
<protein>
    <recommendedName>
        <fullName evidence="2">Protein activator of alkane oxidation PraB</fullName>
    </recommendedName>
</protein>
<accession>A0A160TN56</accession>
<organism evidence="1">
    <name type="scientific">hydrothermal vent metagenome</name>
    <dbReference type="NCBI Taxonomy" id="652676"/>
    <lineage>
        <taxon>unclassified sequences</taxon>
        <taxon>metagenomes</taxon>
        <taxon>ecological metagenomes</taxon>
    </lineage>
</organism>
<proteinExistence type="predicted"/>
<evidence type="ECO:0008006" key="2">
    <source>
        <dbReference type="Google" id="ProtNLM"/>
    </source>
</evidence>